<protein>
    <recommendedName>
        <fullName evidence="3">Transcription factor MYC/MYB N-terminal domain-containing protein</fullName>
    </recommendedName>
</protein>
<organism evidence="4 5">
    <name type="scientific">Nepenthes gracilis</name>
    <name type="common">Slender pitcher plant</name>
    <dbReference type="NCBI Taxonomy" id="150966"/>
    <lineage>
        <taxon>Eukaryota</taxon>
        <taxon>Viridiplantae</taxon>
        <taxon>Streptophyta</taxon>
        <taxon>Embryophyta</taxon>
        <taxon>Tracheophyta</taxon>
        <taxon>Spermatophyta</taxon>
        <taxon>Magnoliopsida</taxon>
        <taxon>eudicotyledons</taxon>
        <taxon>Gunneridae</taxon>
        <taxon>Pentapetalae</taxon>
        <taxon>Caryophyllales</taxon>
        <taxon>Nepenthaceae</taxon>
        <taxon>Nepenthes</taxon>
    </lineage>
</organism>
<evidence type="ECO:0000256" key="2">
    <source>
        <dbReference type="ARBA" id="ARBA00023163"/>
    </source>
</evidence>
<dbReference type="Proteomes" id="UP001279734">
    <property type="component" value="Unassembled WGS sequence"/>
</dbReference>
<gene>
    <name evidence="4" type="ORF">Nepgr_005842</name>
</gene>
<name>A0AAD3XGU7_NEPGR</name>
<dbReference type="PANTHER" id="PTHR46633:SF6">
    <property type="entry name" value="TRANSCRIPTION FACTOR MYC_MYB N-TERMINAL DOMAIN-CONTAINING PROTEIN"/>
    <property type="match status" value="1"/>
</dbReference>
<dbReference type="PANTHER" id="PTHR46633">
    <property type="entry name" value="TRANSCRIPTION FACTOR MYC/MYB-RELATED"/>
    <property type="match status" value="1"/>
</dbReference>
<dbReference type="EMBL" id="BSYO01000004">
    <property type="protein sequence ID" value="GMH04003.1"/>
    <property type="molecule type" value="Genomic_DNA"/>
</dbReference>
<evidence type="ECO:0000256" key="1">
    <source>
        <dbReference type="ARBA" id="ARBA00023015"/>
    </source>
</evidence>
<feature type="domain" description="Transcription factor MYC/MYB N-terminal" evidence="3">
    <location>
        <begin position="92"/>
        <end position="189"/>
    </location>
</feature>
<keyword evidence="2" id="KW-0804">Transcription</keyword>
<dbReference type="AlphaFoldDB" id="A0AAD3XGU7"/>
<evidence type="ECO:0000313" key="4">
    <source>
        <dbReference type="EMBL" id="GMH04003.1"/>
    </source>
</evidence>
<dbReference type="InterPro" id="IPR025610">
    <property type="entry name" value="MYC/MYB_N"/>
</dbReference>
<reference evidence="4" key="1">
    <citation type="submission" date="2023-05" db="EMBL/GenBank/DDBJ databases">
        <title>Nepenthes gracilis genome sequencing.</title>
        <authorList>
            <person name="Fukushima K."/>
        </authorList>
    </citation>
    <scope>NUCLEOTIDE SEQUENCE</scope>
    <source>
        <strain evidence="4">SING2019-196</strain>
    </source>
</reference>
<evidence type="ECO:0000259" key="3">
    <source>
        <dbReference type="Pfam" id="PF14215"/>
    </source>
</evidence>
<keyword evidence="5" id="KW-1185">Reference proteome</keyword>
<feature type="domain" description="Transcription factor MYC/MYB N-terminal" evidence="3">
    <location>
        <begin position="12"/>
        <end position="79"/>
    </location>
</feature>
<comment type="caution">
    <text evidence="4">The sequence shown here is derived from an EMBL/GenBank/DDBJ whole genome shotgun (WGS) entry which is preliminary data.</text>
</comment>
<dbReference type="Pfam" id="PF14215">
    <property type="entry name" value="bHLH-MYC_N"/>
    <property type="match status" value="2"/>
</dbReference>
<keyword evidence="1" id="KW-0805">Transcription regulation</keyword>
<accession>A0AAD3XGU7</accession>
<proteinExistence type="predicted"/>
<evidence type="ECO:0000313" key="5">
    <source>
        <dbReference type="Proteomes" id="UP001279734"/>
    </source>
</evidence>
<sequence>MESGFPMLNSLLQHTLRSLCSSSDSSGSTSKWVYAVFWRILPRNFPPPKWEYGGGALDRARGNKRNWILVWEDGFCDFHECQQAGAFGPGVFFKMAHEVYCYGEGLVGKVAADSSHRWVFRETGNENNSCIFSSWIMSTDPKPKAWEFQFNSGIQTIALISVREGIVQLGSLNKVEEDHNLAIDIQRKFCYLHSIPGAIAMQRPYVTIQSPNPFKLNDPYSIETSETSFFAEDKHQLAELKRPLYSQVLNELPIKSVNLGWSTPHNGLTGPPVWSFPPLLPAISGSFGAFLSSMNSAAPPNSCFRSLADNGGHKAESSGDDG</sequence>